<keyword evidence="4 10" id="KW-0349">Heme</keyword>
<evidence type="ECO:0000259" key="11">
    <source>
        <dbReference type="PROSITE" id="PS51918"/>
    </source>
</evidence>
<dbReference type="SFLD" id="SFLDF00562">
    <property type="entry name" value="HemN-like__clustered_with_heat"/>
    <property type="match status" value="1"/>
</dbReference>
<evidence type="ECO:0000256" key="4">
    <source>
        <dbReference type="ARBA" id="ARBA00022617"/>
    </source>
</evidence>
<evidence type="ECO:0000256" key="2">
    <source>
        <dbReference type="ARBA" id="ARBA00006100"/>
    </source>
</evidence>
<dbReference type="PANTHER" id="PTHR13932">
    <property type="entry name" value="COPROPORPHYRINIGEN III OXIDASE"/>
    <property type="match status" value="1"/>
</dbReference>
<evidence type="ECO:0000256" key="7">
    <source>
        <dbReference type="ARBA" id="ARBA00023004"/>
    </source>
</evidence>
<keyword evidence="6 10" id="KW-0479">Metal-binding</keyword>
<accession>A0ABW0KL34</accession>
<feature type="domain" description="Radical SAM core" evidence="11">
    <location>
        <begin position="1"/>
        <end position="226"/>
    </location>
</feature>
<reference evidence="13" key="1">
    <citation type="journal article" date="2019" name="Int. J. Syst. Evol. Microbiol.">
        <title>The Global Catalogue of Microorganisms (GCM) 10K type strain sequencing project: providing services to taxonomists for standard genome sequencing and annotation.</title>
        <authorList>
            <consortium name="The Broad Institute Genomics Platform"/>
            <consortium name="The Broad Institute Genome Sequencing Center for Infectious Disease"/>
            <person name="Wu L."/>
            <person name="Ma J."/>
        </authorList>
    </citation>
    <scope>NUCLEOTIDE SEQUENCE [LARGE SCALE GENOMIC DNA]</scope>
    <source>
        <strain evidence="13">CGMCC 4.1469</strain>
    </source>
</reference>
<dbReference type="InterPro" id="IPR013785">
    <property type="entry name" value="Aldolase_TIM"/>
</dbReference>
<keyword evidence="10" id="KW-0963">Cytoplasm</keyword>
<comment type="similarity">
    <text evidence="2">Belongs to the anaerobic coproporphyrinogen-III oxidase family. HemW subfamily.</text>
</comment>
<dbReference type="PANTHER" id="PTHR13932:SF5">
    <property type="entry name" value="RADICAL S-ADENOSYL METHIONINE DOMAIN-CONTAINING PROTEIN 1, MITOCHONDRIAL"/>
    <property type="match status" value="1"/>
</dbReference>
<evidence type="ECO:0000256" key="1">
    <source>
        <dbReference type="ARBA" id="ARBA00001966"/>
    </source>
</evidence>
<dbReference type="CDD" id="cd01335">
    <property type="entry name" value="Radical_SAM"/>
    <property type="match status" value="1"/>
</dbReference>
<dbReference type="SMART" id="SM00729">
    <property type="entry name" value="Elp3"/>
    <property type="match status" value="1"/>
</dbReference>
<dbReference type="Pfam" id="PF06969">
    <property type="entry name" value="HemN_C"/>
    <property type="match status" value="1"/>
</dbReference>
<proteinExistence type="inferred from homology"/>
<keyword evidence="13" id="KW-1185">Reference proteome</keyword>
<evidence type="ECO:0000256" key="10">
    <source>
        <dbReference type="RuleBase" id="RU364116"/>
    </source>
</evidence>
<dbReference type="InterPro" id="IPR034505">
    <property type="entry name" value="Coproporphyrinogen-III_oxidase"/>
</dbReference>
<comment type="function">
    <text evidence="10">Probably acts as a heme chaperone, transferring heme to an unknown acceptor. Binds one molecule of heme per monomer, possibly covalently. Binds 1 [4Fe-4S] cluster. The cluster is coordinated with 3 cysteines and an exchangeable S-adenosyl-L-methionine.</text>
</comment>
<evidence type="ECO:0000256" key="6">
    <source>
        <dbReference type="ARBA" id="ARBA00022723"/>
    </source>
</evidence>
<keyword evidence="10" id="KW-0004">4Fe-4S</keyword>
<dbReference type="SFLD" id="SFLDS00029">
    <property type="entry name" value="Radical_SAM"/>
    <property type="match status" value="1"/>
</dbReference>
<dbReference type="NCBIfam" id="TIGR00539">
    <property type="entry name" value="hemN_rel"/>
    <property type="match status" value="1"/>
</dbReference>
<dbReference type="InterPro" id="IPR058240">
    <property type="entry name" value="rSAM_sf"/>
</dbReference>
<sequence>MKHLYVHIPFCHRICPYCSFHKHTPGGTDMTAFVDALLKEAEKQPLRPETIFFGGGTPTMLSDVHLERLLRGLRERVDMGGVLEFTMEANPRTVTASKAVMMREMGVTRVSLGIQAWDDETLKTLGRDHARADAEETWRVLKAAGFPSLNLDLMFSIPGQRVETWRQTLEHTISLQPDHISAYNLNYEEDTDFFRRLKAGEYREDEGRDAEFFNVAIDMLEAGGFEHYEISNYAKPGHRSVHNEAYWLGEDYLGIGPGAFSTVGARRWNNVKDTPRYMALTLAGEETAVEVEELTAEQRRTERFGLELRTARGLPLELIHAESRKMLETLREQGLLSYDGGHVRLTRAGKPLVDPIAVALMG</sequence>
<keyword evidence="9 10" id="KW-0143">Chaperone</keyword>
<dbReference type="RefSeq" id="WP_377163966.1">
    <property type="nucleotide sequence ID" value="NZ_JBHSMQ010000001.1"/>
</dbReference>
<dbReference type="PROSITE" id="PS51918">
    <property type="entry name" value="RADICAL_SAM"/>
    <property type="match status" value="1"/>
</dbReference>
<dbReference type="SFLD" id="SFLDG01065">
    <property type="entry name" value="anaerobic_coproporphyrinogen-I"/>
    <property type="match status" value="1"/>
</dbReference>
<dbReference type="EMBL" id="JBHSMQ010000001">
    <property type="protein sequence ID" value="MFC5454168.1"/>
    <property type="molecule type" value="Genomic_DNA"/>
</dbReference>
<dbReference type="SFLD" id="SFLDG01082">
    <property type="entry name" value="B12-binding_domain_containing"/>
    <property type="match status" value="1"/>
</dbReference>
<dbReference type="Pfam" id="PF04055">
    <property type="entry name" value="Radical_SAM"/>
    <property type="match status" value="1"/>
</dbReference>
<keyword evidence="7 10" id="KW-0408">Iron</keyword>
<comment type="cofactor">
    <cofactor evidence="1">
        <name>[4Fe-4S] cluster</name>
        <dbReference type="ChEBI" id="CHEBI:49883"/>
    </cofactor>
</comment>
<keyword evidence="8 10" id="KW-0411">Iron-sulfur</keyword>
<comment type="subcellular location">
    <subcellularLocation>
        <location evidence="10">Cytoplasm</location>
    </subcellularLocation>
</comment>
<evidence type="ECO:0000256" key="5">
    <source>
        <dbReference type="ARBA" id="ARBA00022691"/>
    </source>
</evidence>
<organism evidence="12 13">
    <name type="scientific">Prosthecobacter fluviatilis</name>
    <dbReference type="NCBI Taxonomy" id="445931"/>
    <lineage>
        <taxon>Bacteria</taxon>
        <taxon>Pseudomonadati</taxon>
        <taxon>Verrucomicrobiota</taxon>
        <taxon>Verrucomicrobiia</taxon>
        <taxon>Verrucomicrobiales</taxon>
        <taxon>Verrucomicrobiaceae</taxon>
        <taxon>Prosthecobacter</taxon>
    </lineage>
</organism>
<dbReference type="InterPro" id="IPR010723">
    <property type="entry name" value="HemN_C"/>
</dbReference>
<protein>
    <recommendedName>
        <fullName evidence="3 10">Heme chaperone HemW</fullName>
    </recommendedName>
</protein>
<evidence type="ECO:0000313" key="12">
    <source>
        <dbReference type="EMBL" id="MFC5454168.1"/>
    </source>
</evidence>
<dbReference type="SUPFAM" id="SSF102114">
    <property type="entry name" value="Radical SAM enzymes"/>
    <property type="match status" value="1"/>
</dbReference>
<dbReference type="Gene3D" id="3.20.20.70">
    <property type="entry name" value="Aldolase class I"/>
    <property type="match status" value="1"/>
</dbReference>
<evidence type="ECO:0000256" key="8">
    <source>
        <dbReference type="ARBA" id="ARBA00023014"/>
    </source>
</evidence>
<keyword evidence="5 10" id="KW-0949">S-adenosyl-L-methionine</keyword>
<dbReference type="InterPro" id="IPR004559">
    <property type="entry name" value="HemW-like"/>
</dbReference>
<name>A0ABW0KL34_9BACT</name>
<evidence type="ECO:0000256" key="3">
    <source>
        <dbReference type="ARBA" id="ARBA00017228"/>
    </source>
</evidence>
<dbReference type="Proteomes" id="UP001596052">
    <property type="component" value="Unassembled WGS sequence"/>
</dbReference>
<dbReference type="SFLD" id="SFLDF00288">
    <property type="entry name" value="HemN-like__clustered_with_nucl"/>
    <property type="match status" value="1"/>
</dbReference>
<comment type="caution">
    <text evidence="12">The sequence shown here is derived from an EMBL/GenBank/DDBJ whole genome shotgun (WGS) entry which is preliminary data.</text>
</comment>
<dbReference type="InterPro" id="IPR006638">
    <property type="entry name" value="Elp3/MiaA/NifB-like_rSAM"/>
</dbReference>
<evidence type="ECO:0000256" key="9">
    <source>
        <dbReference type="ARBA" id="ARBA00023186"/>
    </source>
</evidence>
<dbReference type="InterPro" id="IPR007197">
    <property type="entry name" value="rSAM"/>
</dbReference>
<gene>
    <name evidence="12" type="primary">hemW</name>
    <name evidence="12" type="ORF">ACFQDI_04805</name>
</gene>
<evidence type="ECO:0000313" key="13">
    <source>
        <dbReference type="Proteomes" id="UP001596052"/>
    </source>
</evidence>